<evidence type="ECO:0000313" key="2">
    <source>
        <dbReference type="EMBL" id="THF72456.1"/>
    </source>
</evidence>
<name>A0A4S4BEC6_9BACL</name>
<proteinExistence type="predicted"/>
<dbReference type="OrthoDB" id="9554183at2"/>
<protein>
    <recommendedName>
        <fullName evidence="1">DUF5348 domain-containing protein</fullName>
    </recommendedName>
</protein>
<gene>
    <name evidence="2" type="ORF">E6C55_33035</name>
</gene>
<dbReference type="Proteomes" id="UP000310636">
    <property type="component" value="Unassembled WGS sequence"/>
</dbReference>
<dbReference type="Gene3D" id="2.40.10.390">
    <property type="match status" value="1"/>
</dbReference>
<dbReference type="InterPro" id="IPR035255">
    <property type="entry name" value="DUF5348"/>
</dbReference>
<dbReference type="EMBL" id="SSOB01000091">
    <property type="protein sequence ID" value="THF72456.1"/>
    <property type="molecule type" value="Genomic_DNA"/>
</dbReference>
<dbReference type="RefSeq" id="WP_136374094.1">
    <property type="nucleotide sequence ID" value="NZ_SSOB01000091.1"/>
</dbReference>
<evidence type="ECO:0000259" key="1">
    <source>
        <dbReference type="Pfam" id="PF17295"/>
    </source>
</evidence>
<sequence>MRRQWFQMSYDKAGDRWVVDVENGQCALHCGNFLEIRIGDRGIPCRIELDRDWYVVMQEARFYLRKKDTYQVEV</sequence>
<dbReference type="AlphaFoldDB" id="A0A4S4BEC6"/>
<evidence type="ECO:0000313" key="3">
    <source>
        <dbReference type="Proteomes" id="UP000310636"/>
    </source>
</evidence>
<accession>A0A4S4BEC6</accession>
<organism evidence="2 3">
    <name type="scientific">Cohnella fermenti</name>
    <dbReference type="NCBI Taxonomy" id="2565925"/>
    <lineage>
        <taxon>Bacteria</taxon>
        <taxon>Bacillati</taxon>
        <taxon>Bacillota</taxon>
        <taxon>Bacilli</taxon>
        <taxon>Bacillales</taxon>
        <taxon>Paenibacillaceae</taxon>
        <taxon>Cohnella</taxon>
    </lineage>
</organism>
<dbReference type="Pfam" id="PF17295">
    <property type="entry name" value="DUF5348"/>
    <property type="match status" value="1"/>
</dbReference>
<reference evidence="2 3" key="1">
    <citation type="submission" date="2019-04" db="EMBL/GenBank/DDBJ databases">
        <title>Cohnella sp. nov. isolated from preserved vegetables.</title>
        <authorList>
            <person name="Lin S.-Y."/>
            <person name="Hung M.-H."/>
            <person name="Young C.-C."/>
        </authorList>
    </citation>
    <scope>NUCLEOTIDE SEQUENCE [LARGE SCALE GENOMIC DNA]</scope>
    <source>
        <strain evidence="2 3">CC-MHH1044</strain>
    </source>
</reference>
<comment type="caution">
    <text evidence="2">The sequence shown here is derived from an EMBL/GenBank/DDBJ whole genome shotgun (WGS) entry which is preliminary data.</text>
</comment>
<feature type="domain" description="DUF5348" evidence="1">
    <location>
        <begin position="7"/>
        <end position="74"/>
    </location>
</feature>
<keyword evidence="3" id="KW-1185">Reference proteome</keyword>